<accession>A0AA51NCS6</accession>
<keyword evidence="4" id="KW-1185">Reference proteome</keyword>
<dbReference type="AlphaFoldDB" id="A0AA51NCS6"/>
<dbReference type="Pfam" id="PF00561">
    <property type="entry name" value="Abhydrolase_1"/>
    <property type="match status" value="1"/>
</dbReference>
<evidence type="ECO:0000256" key="1">
    <source>
        <dbReference type="ARBA" id="ARBA00008645"/>
    </source>
</evidence>
<proteinExistence type="inferred from homology"/>
<reference evidence="3 4" key="1">
    <citation type="submission" date="2023-08" db="EMBL/GenBank/DDBJ databases">
        <title>Comparative genomics and taxonomic characterization of three novel marine species of genus Marivirga.</title>
        <authorList>
            <person name="Muhammad N."/>
            <person name="Kim S.-G."/>
        </authorList>
    </citation>
    <scope>NUCLEOTIDE SEQUENCE [LARGE SCALE GENOMIC DNA]</scope>
    <source>
        <strain evidence="3 4">BDSF4-3</strain>
    </source>
</reference>
<dbReference type="InterPro" id="IPR000073">
    <property type="entry name" value="AB_hydrolase_1"/>
</dbReference>
<evidence type="ECO:0000313" key="3">
    <source>
        <dbReference type="EMBL" id="WMN12743.1"/>
    </source>
</evidence>
<sequence>MNILKRNNISITGNTESSQTIMFAHGFGCDQNMWRFITPSFEDTHTVITFDYVGFGKSDISAYNFEKYNSLEGYADDILEICQALSLSNITLVCHSVSAMIGTLAAIKKPKLFDSIVMVGPSPRYINTEDYYGGFSEEDIKELLTSLEKNYLGWSSQMAPVIMANSERPELGEELEANFCRTDPKIAEHFAKVTFTSDNRQELAQLKTKALILQCRDDVIAPESVGKYVHEQLANSKFVLLEATGHCPNLSAPEETTKAIKEFINA</sequence>
<feature type="domain" description="AB hydrolase-1" evidence="2">
    <location>
        <begin position="20"/>
        <end position="252"/>
    </location>
</feature>
<dbReference type="InterPro" id="IPR029058">
    <property type="entry name" value="AB_hydrolase_fold"/>
</dbReference>
<organism evidence="3 4">
    <name type="scientific">Marivirga salinarum</name>
    <dbReference type="NCBI Taxonomy" id="3059078"/>
    <lineage>
        <taxon>Bacteria</taxon>
        <taxon>Pseudomonadati</taxon>
        <taxon>Bacteroidota</taxon>
        <taxon>Cytophagia</taxon>
        <taxon>Cytophagales</taxon>
        <taxon>Marivirgaceae</taxon>
        <taxon>Marivirga</taxon>
    </lineage>
</organism>
<name>A0AA51NCS6_9BACT</name>
<dbReference type="PRINTS" id="PR00111">
    <property type="entry name" value="ABHYDROLASE"/>
</dbReference>
<dbReference type="GO" id="GO:0016787">
    <property type="term" value="F:hydrolase activity"/>
    <property type="evidence" value="ECO:0007669"/>
    <property type="project" value="UniProtKB-KW"/>
</dbReference>
<comment type="similarity">
    <text evidence="1">Belongs to the AB hydrolase superfamily.</text>
</comment>
<dbReference type="Gene3D" id="3.40.50.1820">
    <property type="entry name" value="alpha/beta hydrolase"/>
    <property type="match status" value="1"/>
</dbReference>
<dbReference type="EMBL" id="CP129971">
    <property type="protein sequence ID" value="WMN12743.1"/>
    <property type="molecule type" value="Genomic_DNA"/>
</dbReference>
<dbReference type="RefSeq" id="WP_308351001.1">
    <property type="nucleotide sequence ID" value="NZ_CP129971.1"/>
</dbReference>
<protein>
    <submittedName>
        <fullName evidence="3">Alpha/beta hydrolase</fullName>
    </submittedName>
</protein>
<evidence type="ECO:0000313" key="4">
    <source>
        <dbReference type="Proteomes" id="UP001230496"/>
    </source>
</evidence>
<evidence type="ECO:0000259" key="2">
    <source>
        <dbReference type="Pfam" id="PF00561"/>
    </source>
</evidence>
<dbReference type="Proteomes" id="UP001230496">
    <property type="component" value="Chromosome"/>
</dbReference>
<gene>
    <name evidence="3" type="ORF">QYS49_30750</name>
</gene>
<dbReference type="PANTHER" id="PTHR43039">
    <property type="entry name" value="ESTERASE-RELATED"/>
    <property type="match status" value="1"/>
</dbReference>
<dbReference type="SUPFAM" id="SSF53474">
    <property type="entry name" value="alpha/beta-Hydrolases"/>
    <property type="match status" value="1"/>
</dbReference>
<keyword evidence="3" id="KW-0378">Hydrolase</keyword>
<dbReference type="KEGG" id="msaa:QYS49_30750"/>